<dbReference type="Proteomes" id="UP000557772">
    <property type="component" value="Unassembled WGS sequence"/>
</dbReference>
<accession>A0A849AIK1</accession>
<dbReference type="RefSeq" id="WP_171156388.1">
    <property type="nucleotide sequence ID" value="NZ_JABENB010000002.1"/>
</dbReference>
<evidence type="ECO:0000313" key="2">
    <source>
        <dbReference type="Proteomes" id="UP000557772"/>
    </source>
</evidence>
<proteinExistence type="predicted"/>
<gene>
    <name evidence="1" type="ORF">HJ588_13465</name>
</gene>
<reference evidence="1 2" key="1">
    <citation type="submission" date="2020-05" db="EMBL/GenBank/DDBJ databases">
        <title>Flexivirga sp. ID2601S isolated from air conditioner.</title>
        <authorList>
            <person name="Kim D.H."/>
        </authorList>
    </citation>
    <scope>NUCLEOTIDE SEQUENCE [LARGE SCALE GENOMIC DNA]</scope>
    <source>
        <strain evidence="1 2">ID2601S</strain>
    </source>
</reference>
<name>A0A849AIK1_9MICO</name>
<comment type="caution">
    <text evidence="1">The sequence shown here is derived from an EMBL/GenBank/DDBJ whole genome shotgun (WGS) entry which is preliminary data.</text>
</comment>
<protein>
    <recommendedName>
        <fullName evidence="3">TetR family transcriptional regulator</fullName>
    </recommendedName>
</protein>
<dbReference type="EMBL" id="JABENB010000002">
    <property type="protein sequence ID" value="NNG40275.1"/>
    <property type="molecule type" value="Genomic_DNA"/>
</dbReference>
<evidence type="ECO:0008006" key="3">
    <source>
        <dbReference type="Google" id="ProtNLM"/>
    </source>
</evidence>
<dbReference type="AlphaFoldDB" id="A0A849AIK1"/>
<evidence type="ECO:0000313" key="1">
    <source>
        <dbReference type="EMBL" id="NNG40275.1"/>
    </source>
</evidence>
<dbReference type="Gene3D" id="1.10.357.10">
    <property type="entry name" value="Tetracycline Repressor, domain 2"/>
    <property type="match status" value="1"/>
</dbReference>
<keyword evidence="2" id="KW-1185">Reference proteome</keyword>
<sequence>MRSLTVVVQACIEAGVLGPDVGPADFQLLVATAPVDQPEPVRQRWLDIFLAGLAPR</sequence>
<dbReference type="InterPro" id="IPR036271">
    <property type="entry name" value="Tet_transcr_reg_TetR-rel_C_sf"/>
</dbReference>
<organism evidence="1 2">
    <name type="scientific">Flexivirga aerilata</name>
    <dbReference type="NCBI Taxonomy" id="1656889"/>
    <lineage>
        <taxon>Bacteria</taxon>
        <taxon>Bacillati</taxon>
        <taxon>Actinomycetota</taxon>
        <taxon>Actinomycetes</taxon>
        <taxon>Micrococcales</taxon>
        <taxon>Dermacoccaceae</taxon>
        <taxon>Flexivirga</taxon>
    </lineage>
</organism>
<dbReference type="SUPFAM" id="SSF48498">
    <property type="entry name" value="Tetracyclin repressor-like, C-terminal domain"/>
    <property type="match status" value="1"/>
</dbReference>